<sequence length="563" mass="62719">MVNGCVDVMGNGFVGERSSHVLRTYKRRKIVKVKRACVRAGLGAAQAASGISEDQECKELLEEYADVHASEKQPPEIVSSRATANGFCCGSPSRCTKYILENLRCSWGDDCGVGRCVQIALANCASWVDEMGIQEFKFADEMKCFDSLKARQNHNPPAKKGSEQKSNHYLSEANHRMITEKCQNAFCNILVSDKFVQLSKLLSENFSGTKFDRLLDFHLVDSRMKDGFYDRSPTIFYGDISQVWKRLQGIGLELVSLANGLSDISSKYCEHVCSLDSPSSAKLEQSEDCDVYRVRTCQRCGERADVRECLVCDSCEEMYHVSCTQPAVEEIPPKSWYCTNCIENGVSSPHDDCTVCERLIASRTAANGVVEERLETDSEDSKMSLSDDPSNAKGMQILGPCKICGEQIENGDRFRSCEHNVCRNSFHLRCLTAKQLKCYSRSWYCPSCLCRACLADRDDDKIVLCDGCDNAYHIYCMKPPRSMIPKGKWFCRKCAAGIRAIRKARKAYEKSVKRKKAEEGAVGEDNGSKRSAGGNDRPGSEGGMDMLLNAADTLNDEEKSTVH</sequence>
<comment type="caution">
    <text evidence="1">The sequence shown here is derived from an EMBL/GenBank/DDBJ whole genome shotgun (WGS) entry which is preliminary data.</text>
</comment>
<evidence type="ECO:0000313" key="2">
    <source>
        <dbReference type="Proteomes" id="UP001057402"/>
    </source>
</evidence>
<evidence type="ECO:0000313" key="1">
    <source>
        <dbReference type="EMBL" id="KAI4339704.1"/>
    </source>
</evidence>
<protein>
    <submittedName>
        <fullName evidence="1">Uncharacterized protein</fullName>
    </submittedName>
</protein>
<keyword evidence="2" id="KW-1185">Reference proteome</keyword>
<name>A0ACB9NST6_9MYRT</name>
<gene>
    <name evidence="1" type="ORF">MLD38_024616</name>
</gene>
<proteinExistence type="predicted"/>
<organism evidence="1 2">
    <name type="scientific">Melastoma candidum</name>
    <dbReference type="NCBI Taxonomy" id="119954"/>
    <lineage>
        <taxon>Eukaryota</taxon>
        <taxon>Viridiplantae</taxon>
        <taxon>Streptophyta</taxon>
        <taxon>Embryophyta</taxon>
        <taxon>Tracheophyta</taxon>
        <taxon>Spermatophyta</taxon>
        <taxon>Magnoliopsida</taxon>
        <taxon>eudicotyledons</taxon>
        <taxon>Gunneridae</taxon>
        <taxon>Pentapetalae</taxon>
        <taxon>rosids</taxon>
        <taxon>malvids</taxon>
        <taxon>Myrtales</taxon>
        <taxon>Melastomataceae</taxon>
        <taxon>Melastomatoideae</taxon>
        <taxon>Melastomateae</taxon>
        <taxon>Melastoma</taxon>
    </lineage>
</organism>
<accession>A0ACB9NST6</accession>
<dbReference type="EMBL" id="CM042886">
    <property type="protein sequence ID" value="KAI4339704.1"/>
    <property type="molecule type" value="Genomic_DNA"/>
</dbReference>
<dbReference type="Proteomes" id="UP001057402">
    <property type="component" value="Chromosome 7"/>
</dbReference>
<reference evidence="2" key="1">
    <citation type="journal article" date="2023" name="Front. Plant Sci.">
        <title>Chromosomal-level genome assembly of Melastoma candidum provides insights into trichome evolution.</title>
        <authorList>
            <person name="Zhong Y."/>
            <person name="Wu W."/>
            <person name="Sun C."/>
            <person name="Zou P."/>
            <person name="Liu Y."/>
            <person name="Dai S."/>
            <person name="Zhou R."/>
        </authorList>
    </citation>
    <scope>NUCLEOTIDE SEQUENCE [LARGE SCALE GENOMIC DNA]</scope>
</reference>